<evidence type="ECO:0000313" key="3">
    <source>
        <dbReference type="EMBL" id="EPS31819.1"/>
    </source>
</evidence>
<evidence type="ECO:0000313" key="4">
    <source>
        <dbReference type="Proteomes" id="UP000019376"/>
    </source>
</evidence>
<dbReference type="GO" id="GO:0043130">
    <property type="term" value="F:ubiquitin binding"/>
    <property type="evidence" value="ECO:0007669"/>
    <property type="project" value="InterPro"/>
</dbReference>
<organism evidence="3 4">
    <name type="scientific">Penicillium oxalicum (strain 114-2 / CGMCC 5302)</name>
    <name type="common">Penicillium decumbens</name>
    <dbReference type="NCBI Taxonomy" id="933388"/>
    <lineage>
        <taxon>Eukaryota</taxon>
        <taxon>Fungi</taxon>
        <taxon>Dikarya</taxon>
        <taxon>Ascomycota</taxon>
        <taxon>Pezizomycotina</taxon>
        <taxon>Eurotiomycetes</taxon>
        <taxon>Eurotiomycetidae</taxon>
        <taxon>Eurotiales</taxon>
        <taxon>Aspergillaceae</taxon>
        <taxon>Penicillium</taxon>
    </lineage>
</organism>
<feature type="region of interest" description="Disordered" evidence="1">
    <location>
        <begin position="1"/>
        <end position="85"/>
    </location>
</feature>
<dbReference type="HOGENOM" id="CLU_040954_0_0_1"/>
<dbReference type="InterPro" id="IPR009060">
    <property type="entry name" value="UBA-like_sf"/>
</dbReference>
<dbReference type="Proteomes" id="UP000019376">
    <property type="component" value="Unassembled WGS sequence"/>
</dbReference>
<dbReference type="PhylomeDB" id="S7ZNB8"/>
<feature type="compositionally biased region" description="Basic and acidic residues" evidence="1">
    <location>
        <begin position="179"/>
        <end position="198"/>
    </location>
</feature>
<protein>
    <recommendedName>
        <fullName evidence="2">CUE domain-containing protein</fullName>
    </recommendedName>
</protein>
<dbReference type="eggNOG" id="KOG0504">
    <property type="taxonomic scope" value="Eukaryota"/>
</dbReference>
<feature type="compositionally biased region" description="Polar residues" evidence="1">
    <location>
        <begin position="43"/>
        <end position="64"/>
    </location>
</feature>
<dbReference type="InterPro" id="IPR041807">
    <property type="entry name" value="Cue5/Don1_CUE"/>
</dbReference>
<dbReference type="GO" id="GO:0031624">
    <property type="term" value="F:ubiquitin conjugating enzyme binding"/>
    <property type="evidence" value="ECO:0007669"/>
    <property type="project" value="TreeGrafter"/>
</dbReference>
<evidence type="ECO:0000256" key="1">
    <source>
        <dbReference type="SAM" id="MobiDB-lite"/>
    </source>
</evidence>
<dbReference type="SMART" id="SM00546">
    <property type="entry name" value="CUE"/>
    <property type="match status" value="1"/>
</dbReference>
<dbReference type="AlphaFoldDB" id="S7ZNB8"/>
<dbReference type="GO" id="GO:0006511">
    <property type="term" value="P:ubiquitin-dependent protein catabolic process"/>
    <property type="evidence" value="ECO:0007669"/>
    <property type="project" value="TreeGrafter"/>
</dbReference>
<sequence>MSEETKNSTPSKPSATVAPTSPRAESPTTARPLDFDDEPQESGVITTSSNAPSGQQASQNTTETPPSAPPKPPRPLSPREQSLNTLKEAFPSIDLAVIKAVLNASNWNVERAFNALLGMTDPTAQEDMVPPPKPPRPQRVPTTTTQRQLEDDERYARQLAEHYNAPGDRRHRPAPGWENDPRYRQPRGSDDSGDKEYNFFEDDLPVIRENFKKGFMETQTKVNAWFGNLKKQLNGEDEEEEEHARASQRYEQQTSTFGRSRRSGELGRRSGDRERYDADPQVLSDDFSALELRDGEAPPPRPPRPSGGATLKTTASPSPGRRVSFQDGPATEIDNLYDASTPVKRNTTPSGKPSKWQPLATVEPSPVAENDPFSLGDSDDEKEVKAKEQTAASESDQIKKATAEATSGEIGSTSDSKKENSSK</sequence>
<accession>S7ZNB8</accession>
<feature type="region of interest" description="Disordered" evidence="1">
    <location>
        <begin position="122"/>
        <end position="198"/>
    </location>
</feature>
<keyword evidence="4" id="KW-1185">Reference proteome</keyword>
<feature type="compositionally biased region" description="Pro residues" evidence="1">
    <location>
        <begin position="129"/>
        <end position="138"/>
    </location>
</feature>
<dbReference type="CDD" id="cd14372">
    <property type="entry name" value="CUE_Cue5p_like"/>
    <property type="match status" value="1"/>
</dbReference>
<dbReference type="SUPFAM" id="SSF46934">
    <property type="entry name" value="UBA-like"/>
    <property type="match status" value="1"/>
</dbReference>
<dbReference type="GO" id="GO:0005737">
    <property type="term" value="C:cytoplasm"/>
    <property type="evidence" value="ECO:0007669"/>
    <property type="project" value="TreeGrafter"/>
</dbReference>
<dbReference type="EMBL" id="KB644414">
    <property type="protein sequence ID" value="EPS31819.1"/>
    <property type="molecule type" value="Genomic_DNA"/>
</dbReference>
<dbReference type="FunFam" id="1.10.8.10:FF:000064">
    <property type="entry name" value="Similar to CUE domain-containing protein"/>
    <property type="match status" value="1"/>
</dbReference>
<dbReference type="PANTHER" id="PTHR16461">
    <property type="entry name" value="TOLL-INTERACTING PROTEIN"/>
    <property type="match status" value="1"/>
</dbReference>
<feature type="compositionally biased region" description="Polar residues" evidence="1">
    <location>
        <begin position="7"/>
        <end position="19"/>
    </location>
</feature>
<feature type="compositionally biased region" description="Pro residues" evidence="1">
    <location>
        <begin position="66"/>
        <end position="76"/>
    </location>
</feature>
<dbReference type="STRING" id="933388.S7ZNB8"/>
<dbReference type="Gene3D" id="1.10.8.10">
    <property type="entry name" value="DNA helicase RuvA subunit, C-terminal domain"/>
    <property type="match status" value="1"/>
</dbReference>
<evidence type="ECO:0000259" key="2">
    <source>
        <dbReference type="PROSITE" id="PS51140"/>
    </source>
</evidence>
<dbReference type="Pfam" id="PF02845">
    <property type="entry name" value="CUE"/>
    <property type="match status" value="1"/>
</dbReference>
<dbReference type="OrthoDB" id="9942608at2759"/>
<dbReference type="InterPro" id="IPR003892">
    <property type="entry name" value="CUE"/>
</dbReference>
<name>S7ZNB8_PENO1</name>
<dbReference type="PROSITE" id="PS51140">
    <property type="entry name" value="CUE"/>
    <property type="match status" value="1"/>
</dbReference>
<feature type="region of interest" description="Disordered" evidence="1">
    <location>
        <begin position="234"/>
        <end position="423"/>
    </location>
</feature>
<feature type="domain" description="CUE" evidence="2">
    <location>
        <begin position="78"/>
        <end position="121"/>
    </location>
</feature>
<feature type="compositionally biased region" description="Basic and acidic residues" evidence="1">
    <location>
        <begin position="262"/>
        <end position="278"/>
    </location>
</feature>
<dbReference type="PANTHER" id="PTHR16461:SF5">
    <property type="entry name" value="TOLL-INTERACTING PROTEIN"/>
    <property type="match status" value="1"/>
</dbReference>
<proteinExistence type="predicted"/>
<gene>
    <name evidence="3" type="ORF">PDE_06777</name>
</gene>
<reference evidence="3 4" key="1">
    <citation type="journal article" date="2013" name="PLoS ONE">
        <title>Genomic and secretomic analyses reveal unique features of the lignocellulolytic enzyme system of Penicillium decumbens.</title>
        <authorList>
            <person name="Liu G."/>
            <person name="Zhang L."/>
            <person name="Wei X."/>
            <person name="Zou G."/>
            <person name="Qin Y."/>
            <person name="Ma L."/>
            <person name="Li J."/>
            <person name="Zheng H."/>
            <person name="Wang S."/>
            <person name="Wang C."/>
            <person name="Xun L."/>
            <person name="Zhao G.-P."/>
            <person name="Zhou Z."/>
            <person name="Qu Y."/>
        </authorList>
    </citation>
    <scope>NUCLEOTIDE SEQUENCE [LARGE SCALE GENOMIC DNA]</scope>
    <source>
        <strain evidence="4">114-2 / CGMCC 5302</strain>
    </source>
</reference>